<evidence type="ECO:0000256" key="1">
    <source>
        <dbReference type="ARBA" id="ARBA00010617"/>
    </source>
</evidence>
<keyword evidence="6" id="KW-1185">Reference proteome</keyword>
<organism evidence="5 6">
    <name type="scientific">Eleusine coracana subsp. coracana</name>
    <dbReference type="NCBI Taxonomy" id="191504"/>
    <lineage>
        <taxon>Eukaryota</taxon>
        <taxon>Viridiplantae</taxon>
        <taxon>Streptophyta</taxon>
        <taxon>Embryophyta</taxon>
        <taxon>Tracheophyta</taxon>
        <taxon>Spermatophyta</taxon>
        <taxon>Magnoliopsida</taxon>
        <taxon>Liliopsida</taxon>
        <taxon>Poales</taxon>
        <taxon>Poaceae</taxon>
        <taxon>PACMAD clade</taxon>
        <taxon>Chloridoideae</taxon>
        <taxon>Cynodonteae</taxon>
        <taxon>Eleusininae</taxon>
        <taxon>Eleusine</taxon>
    </lineage>
</organism>
<keyword evidence="3" id="KW-0560">Oxidoreductase</keyword>
<dbReference type="InterPro" id="IPR036396">
    <property type="entry name" value="Cyt_P450_sf"/>
</dbReference>
<evidence type="ECO:0008006" key="7">
    <source>
        <dbReference type="Google" id="ProtNLM"/>
    </source>
</evidence>
<dbReference type="Proteomes" id="UP001054889">
    <property type="component" value="Unassembled WGS sequence"/>
</dbReference>
<gene>
    <name evidence="5" type="primary">gb10283</name>
    <name evidence="5" type="ORF">PR202_gb10283</name>
</gene>
<dbReference type="PANTHER" id="PTHR24296">
    <property type="entry name" value="CYTOCHROME P450"/>
    <property type="match status" value="1"/>
</dbReference>
<dbReference type="Gene3D" id="1.10.630.10">
    <property type="entry name" value="Cytochrome P450"/>
    <property type="match status" value="1"/>
</dbReference>
<evidence type="ECO:0000256" key="3">
    <source>
        <dbReference type="ARBA" id="ARBA00023002"/>
    </source>
</evidence>
<dbReference type="GO" id="GO:0016705">
    <property type="term" value="F:oxidoreductase activity, acting on paired donors, with incorporation or reduction of molecular oxygen"/>
    <property type="evidence" value="ECO:0007669"/>
    <property type="project" value="InterPro"/>
</dbReference>
<reference evidence="5" key="2">
    <citation type="submission" date="2021-12" db="EMBL/GenBank/DDBJ databases">
        <title>Resequencing data analysis of finger millet.</title>
        <authorList>
            <person name="Hatakeyama M."/>
            <person name="Aluri S."/>
            <person name="Balachadran M.T."/>
            <person name="Sivarajan S.R."/>
            <person name="Poveda L."/>
            <person name="Shimizu-Inatsugi R."/>
            <person name="Schlapbach R."/>
            <person name="Sreeman S.M."/>
            <person name="Shimizu K.K."/>
        </authorList>
    </citation>
    <scope>NUCLEOTIDE SEQUENCE</scope>
</reference>
<dbReference type="InterPro" id="IPR001128">
    <property type="entry name" value="Cyt_P450"/>
</dbReference>
<dbReference type="AlphaFoldDB" id="A0AAV5EHN3"/>
<accession>A0AAV5EHN3</accession>
<dbReference type="GO" id="GO:0004497">
    <property type="term" value="F:monooxygenase activity"/>
    <property type="evidence" value="ECO:0007669"/>
    <property type="project" value="InterPro"/>
</dbReference>
<comment type="caution">
    <text evidence="5">The sequence shown here is derived from an EMBL/GenBank/DDBJ whole genome shotgun (WGS) entry which is preliminary data.</text>
</comment>
<protein>
    <recommendedName>
        <fullName evidence="7">Cytochrome P450</fullName>
    </recommendedName>
</protein>
<evidence type="ECO:0000256" key="4">
    <source>
        <dbReference type="ARBA" id="ARBA00023004"/>
    </source>
</evidence>
<proteinExistence type="inferred from homology"/>
<evidence type="ECO:0000313" key="5">
    <source>
        <dbReference type="EMBL" id="GJN22689.1"/>
    </source>
</evidence>
<keyword evidence="2" id="KW-0479">Metal-binding</keyword>
<comment type="similarity">
    <text evidence="1">Belongs to the cytochrome P450 family.</text>
</comment>
<dbReference type="Pfam" id="PF00067">
    <property type="entry name" value="p450"/>
    <property type="match status" value="1"/>
</dbReference>
<dbReference type="GO" id="GO:0005506">
    <property type="term" value="F:iron ion binding"/>
    <property type="evidence" value="ECO:0007669"/>
    <property type="project" value="InterPro"/>
</dbReference>
<sequence>MPANAYKYPVFQAGLRVCLGQKLAITEMKAVAVAVVRVFDVEVVHRKGSGICAPKFVCGVSLRPSAVGSQRGLQE</sequence>
<name>A0AAV5EHN3_ELECO</name>
<keyword evidence="4" id="KW-0408">Iron</keyword>
<reference evidence="5" key="1">
    <citation type="journal article" date="2018" name="DNA Res.">
        <title>Multiple hybrid de novo genome assembly of finger millet, an orphan allotetraploid crop.</title>
        <authorList>
            <person name="Hatakeyama M."/>
            <person name="Aluri S."/>
            <person name="Balachadran M.T."/>
            <person name="Sivarajan S.R."/>
            <person name="Patrignani A."/>
            <person name="Gruter S."/>
            <person name="Poveda L."/>
            <person name="Shimizu-Inatsugi R."/>
            <person name="Baeten J."/>
            <person name="Francoijs K.J."/>
            <person name="Nataraja K.N."/>
            <person name="Reddy Y.A.N."/>
            <person name="Phadnis S."/>
            <person name="Ravikumar R.L."/>
            <person name="Schlapbach R."/>
            <person name="Sreeman S.M."/>
            <person name="Shimizu K.K."/>
        </authorList>
    </citation>
    <scope>NUCLEOTIDE SEQUENCE</scope>
</reference>
<evidence type="ECO:0000313" key="6">
    <source>
        <dbReference type="Proteomes" id="UP001054889"/>
    </source>
</evidence>
<dbReference type="SUPFAM" id="SSF48264">
    <property type="entry name" value="Cytochrome P450"/>
    <property type="match status" value="1"/>
</dbReference>
<dbReference type="EMBL" id="BQKI01000076">
    <property type="protein sequence ID" value="GJN22689.1"/>
    <property type="molecule type" value="Genomic_DNA"/>
</dbReference>
<evidence type="ECO:0000256" key="2">
    <source>
        <dbReference type="ARBA" id="ARBA00022723"/>
    </source>
</evidence>
<dbReference type="GO" id="GO:0020037">
    <property type="term" value="F:heme binding"/>
    <property type="evidence" value="ECO:0007669"/>
    <property type="project" value="InterPro"/>
</dbReference>